<gene>
    <name evidence="1" type="ORF">F4820DRAFT_421700</name>
</gene>
<proteinExistence type="predicted"/>
<evidence type="ECO:0000313" key="1">
    <source>
        <dbReference type="EMBL" id="KAI4865066.1"/>
    </source>
</evidence>
<protein>
    <submittedName>
        <fullName evidence="1">Uncharacterized protein</fullName>
    </submittedName>
</protein>
<reference evidence="1 2" key="1">
    <citation type="journal article" date="2022" name="New Phytol.">
        <title>Ecological generalism drives hyperdiversity of secondary metabolite gene clusters in xylarialean endophytes.</title>
        <authorList>
            <person name="Franco M.E.E."/>
            <person name="Wisecaver J.H."/>
            <person name="Arnold A.E."/>
            <person name="Ju Y.M."/>
            <person name="Slot J.C."/>
            <person name="Ahrendt S."/>
            <person name="Moore L.P."/>
            <person name="Eastman K.E."/>
            <person name="Scott K."/>
            <person name="Konkel Z."/>
            <person name="Mondo S.J."/>
            <person name="Kuo A."/>
            <person name="Hayes R.D."/>
            <person name="Haridas S."/>
            <person name="Andreopoulos B."/>
            <person name="Riley R."/>
            <person name="LaButti K."/>
            <person name="Pangilinan J."/>
            <person name="Lipzen A."/>
            <person name="Amirebrahimi M."/>
            <person name="Yan J."/>
            <person name="Adam C."/>
            <person name="Keymanesh K."/>
            <person name="Ng V."/>
            <person name="Louie K."/>
            <person name="Northen T."/>
            <person name="Drula E."/>
            <person name="Henrissat B."/>
            <person name="Hsieh H.M."/>
            <person name="Youens-Clark K."/>
            <person name="Lutzoni F."/>
            <person name="Miadlikowska J."/>
            <person name="Eastwood D.C."/>
            <person name="Hamelin R.C."/>
            <person name="Grigoriev I.V."/>
            <person name="U'Ren J.M."/>
        </authorList>
    </citation>
    <scope>NUCLEOTIDE SEQUENCE [LARGE SCALE GENOMIC DNA]</scope>
    <source>
        <strain evidence="1 2">CBS 119005</strain>
    </source>
</reference>
<evidence type="ECO:0000313" key="2">
    <source>
        <dbReference type="Proteomes" id="UP001497700"/>
    </source>
</evidence>
<keyword evidence="2" id="KW-1185">Reference proteome</keyword>
<dbReference type="Proteomes" id="UP001497700">
    <property type="component" value="Unassembled WGS sequence"/>
</dbReference>
<name>A0ACB9Z0P1_9PEZI</name>
<dbReference type="EMBL" id="MU393477">
    <property type="protein sequence ID" value="KAI4865066.1"/>
    <property type="molecule type" value="Genomic_DNA"/>
</dbReference>
<organism evidence="1 2">
    <name type="scientific">Hypoxylon rubiginosum</name>
    <dbReference type="NCBI Taxonomy" id="110542"/>
    <lineage>
        <taxon>Eukaryota</taxon>
        <taxon>Fungi</taxon>
        <taxon>Dikarya</taxon>
        <taxon>Ascomycota</taxon>
        <taxon>Pezizomycotina</taxon>
        <taxon>Sordariomycetes</taxon>
        <taxon>Xylariomycetidae</taxon>
        <taxon>Xylariales</taxon>
        <taxon>Hypoxylaceae</taxon>
        <taxon>Hypoxylon</taxon>
    </lineage>
</organism>
<accession>A0ACB9Z0P1</accession>
<comment type="caution">
    <text evidence="1">The sequence shown here is derived from an EMBL/GenBank/DDBJ whole genome shotgun (WGS) entry which is preliminary data.</text>
</comment>
<sequence>MSLQRSATRKAASGPARRKKDYDIVQQGIKELYPLDKTNFEPEIDIVFVPGLGAHPEESWQSPNTNFNWTTDGLVRDFPRARILLYMYESAWTGSLKVKQFMGNIAMSLLNGLQSKREGHVQRRPIVFIGHSMGGLVIAKAVTIADSRRDKFPIMFEAIAAAIFFGTPFNGAEAASVAAMYAKFAEKAGAAVSSKLLDLMKPGDEGLRELKHEFMRLVGKLNPKIDLMCFFEQEPTDFSNMGHLPNLFGLTKLAIPKKYADFVTRDSATLPGAEEQGLACNHRDLVKFDGPKDEKWIQFVKDPLKRIILGCPLTVKNRLNSVRDIDRTMITSIVKTLGAVDVERKRKTLMQTFVSSSWITKEAEYKQWLGEPEAGDEVKPGDCLWIRGPEGRGKTSASLAAIDEIDKLVAANEDKGASQGPILLAYFFCDSTSDFSTAEDLLKSLVTQLIDGQNTLASYAKSFAKKKGDGNKSQAQVTVENLWQSLQDMLTDEFIGSKVIFVLNNLHALPEDSDSTIKFMKYLNAELQSISSADTKRVTTRWMITSREAHNIEEALKVEGVRLIDLEDEKYGDQVQTALRKRAKERITTLEKEKSYNKALSYFASSLIGKRAQNTQWIDITCVQLQELPQAESDLKVRRVLERMPQDLTTLLNNAWLQIFKANEADVEKIKEMLRALVLTYEDPTEAELGVLAGLCSNDDEKAELRRFIEKCKPLLVLKRASNTVCFMNVVVKTHLLENSKQLLGMSQEEKKWQHGVLALRSFSHVNEKFSFPEPEPKPEEEKPEENGDEASSEQGQEEDENENDDDNEDSDDDDQGSDDEDGEDGEDESEWDSEEDEDPEADTLRDLAMPYTVKYWLRHASKATREIAEDLSLEKEFWNPDSRIRRRWLVEYCRMTSTFDGFEYKTLTGLHIASSVGFRELVAALIRNGYEEQVKLRDSLVNTPLHFAAYFGRPKIVEELLNKGAVIDDGDEIREQTPLHMAAFGGHVEVMKKLLLRGANANATSDDIGPVVNAAISSGNRACVELLVERGVSLTIDRDDLEAPLAQAALLSDISMFEYLIEKYADKLPPREYSKALVKAAEAGRVDVFNRLLEFEYSQEDFQDALRAAVTEWNWDIVTVILEKRAGLNCDTLFYEAATGTEPQDKLLEVIWEYAHGSIDQGMLNKSLYDATDREKESTVKLLLENYKADPNATGDEYGNALTAAAYDGTMNIIQLLLDAGADVNAPEGWPIQTAATEGHYDVVDLLLKRGADVNAFTKNENFEAGTALQGACEAGRTDIVTLLLQHNADPNLGGGSEAPPILAAAIRAEEEILELLVKAKAQVDVLGGTGTSSTPLISAAAYMPQSSLQILLDAGADINLQDNDGDTALIVAASRGDKDVVSFLLDNGADIMHSNKAGSNALQAADEECIEVLVNRVSVLLGALKASMDSGNTVVTSIVRNAFGKKQELSYDDEPQTTPKAVTQPETSSNEVANETPDYTSENGSENGSEIDTENTDDGQSSDSPTVADIQEPVDLDEHSSFDQMSEQLKSALATQTALWNQFTSDPSSATSVEPEHPAYQPDSQQEEETNQRAEPSLWAQETALSQNIPISEPVELPAQGYIKRKPAPIVSHDNYVPYNKTPSPKLSEASSGRYQAPTEPNSYGHTIVAYQPDQEGTTQPTAPYQTPQYQGQPNQSVSSQSSGSYQSTNSHQKTHSAQYQNNNNSLYDGSNYGGSTPYQPPTSQYPAQQSTYAPYNPDSYGQPPQQKPAPLQAFNPSDAAHGYTGQAYQPPDWQQPQPQTQPPQQHQAYYGDAPGQQYTDNLYGGGADWDQPRPPLKQRGSSFFAGGVKNTFDKAKIMGNVFNRK</sequence>